<dbReference type="FunFam" id="3.90.440.10:FF:000001">
    <property type="entry name" value="Endothelial nitric oxide synthase"/>
    <property type="match status" value="1"/>
</dbReference>
<dbReference type="EC" id="1.14.13.39" evidence="7"/>
<dbReference type="InterPro" id="IPR001094">
    <property type="entry name" value="Flavdoxin-like"/>
</dbReference>
<dbReference type="SUPFAM" id="SSF50156">
    <property type="entry name" value="PDZ domain-like"/>
    <property type="match status" value="1"/>
</dbReference>
<comment type="similarity">
    <text evidence="6">Belongs to the NOS family.</text>
</comment>
<sequence>MKRMEELYDNGMTIEVVKDIVNGNYGFQVKKNDTMPYCSVSHIVDNHADVKNINGSDQKRLQLGDLLLAVNDISLADKSAEDIYEIIDKNTKNNVVNLTIRPNESNENPGQLQTDSYPQLNGTSRVKVKRKIGLSKDPSLDNNIYENNTGHKDVATKNTLPIGQININELMASDDDGDENNLDSSQQPIDNVKLRVKQHSNIDKITPKQSTKQVALEDMITDKSKINKLLYTRSRRCQNDSIQVNQKHQTKITINGKEIPGSILEEDDASKNNFVRLKNWSNNSYLHDTLHTKAKCPMTCASQYCYGSSMNYIPEKKPECNTERNRQYVIDQAVSFIREYYHHLMSENENPDIDYEKEELARLEQIIEDVENTGYYELTYNEIVFGAKLAWRNATRCIGRIQWSRLKVFDARHVKTTDEMFQAICEHLKYATNNGNLRSVITIFAPRNGTKQNDFRIWNAQLIRYAGYKMDDGSIVGDRATVEFTELCLSLGWRGSGGRFDVLPLLLQANGGEPQVYDIPSELVLEIQIRHPKYPWFENLGLKWYALPAVSNMMFDVGGIEFPCAPFNGWYMGTEIGSRDLGDVYRYNLCETVGQHMGLDTKNNSSLWKDKALVELNVAVLYSFQEDNVTIVDHHSVSESFMNHLQHETSTRGGCPSDWVWLVPPMSGSASEVYHQELLSYRLKPSFEYQPDPSIDYYKRKRKRKIKFKDAGNAILFAHYLIKNTLAKRPKVTILFATETGKSEYYAKIVTHVFSYGFDVKLICMKDYDPSNLPQEKLMLIVTSTFGNGDPPENGVKFGNYLYQRCNPRAKVRENRRSIHLPRSSNRPPISRITSSNYSNTKYAVFGLGSRAYPHFCAFARSVDRLLGHMGAERIHAIGEGDELFGQEDSFRKWTEDVFHISCDLFHLKSINKKDALSTLYKNSNHWYPGKFRIQMESSDIEKPNICIGLSKVHGKEVIPGKLISRENLQSASSDRSTILVRIDTRGKKSLSFHPGDHLAIFPANHPRLVQRLIDALHNAPNPDLPIKIQYCQEKSGQKIWQVFDRLPLPCTLRDAFTYYLDITTPPTPQMLQHLATEASRDTDKQRLELLGRGSQKYEDWKFEKCPHIIEVIEEFPSLKVSPLLLLTQLPLLQQRYYSISSSPKIYKNEIHCTVAVVSYRTSGGLGVKHEGVCSNWLTRLEAGSIIPCFVRPDAAFHMPEDWSVPIILIGPGTGIAPFRSFWQQRYYDMKLSPHRPVEQDIAVPKHSKFTASLDRKRSHLRRTQSDAADYPSPRARSKDREESDNIESSNSSVVKGVFGEMILYFGCRNAKIDDIYKDDLRKALTDHVLTHVQTAYSRQEHKAKQYVQDLIKKDAFELCKLILDHGAHIYVCGDVSMSADVGRTIQNVLEDYGAMSNTESQECMTRLRDSGRYHEDIFGVTLRTFEVTTTRRKAAQRAWILVSGDDKTVKASASGSSIIPRIFPKAGGGVSAGSPKLRHKFRARRGRHSPTVTVLLNPDEQQQLFNNNTEANTTTAESKFKRLLERRHSVHAAKPDDMDTEDSDDCL</sequence>
<evidence type="ECO:0000256" key="5">
    <source>
        <dbReference type="ARBA" id="ARBA00004552"/>
    </source>
</evidence>
<dbReference type="PROSITE" id="PS50106">
    <property type="entry name" value="PDZ"/>
    <property type="match status" value="1"/>
</dbReference>
<evidence type="ECO:0000256" key="21">
    <source>
        <dbReference type="ARBA" id="ARBA00031374"/>
    </source>
</evidence>
<dbReference type="CDD" id="cd00136">
    <property type="entry name" value="PDZ_canonical"/>
    <property type="match status" value="1"/>
</dbReference>
<dbReference type="SUPFAM" id="SSF52218">
    <property type="entry name" value="Flavoproteins"/>
    <property type="match status" value="1"/>
</dbReference>
<keyword evidence="15" id="KW-0112">Calmodulin-binding</keyword>
<evidence type="ECO:0000256" key="11">
    <source>
        <dbReference type="ARBA" id="ARBA00022723"/>
    </source>
</evidence>
<comment type="subcellular location">
    <subcellularLocation>
        <location evidence="4">Cell membrane</location>
        <location evidence="4">Sarcolemma</location>
        <topology evidence="4">Peripheral membrane protein</topology>
    </subcellularLocation>
    <subcellularLocation>
        <location evidence="5">Cell projection</location>
        <location evidence="5">Dendritic spine</location>
    </subcellularLocation>
</comment>
<evidence type="ECO:0000256" key="2">
    <source>
        <dbReference type="ARBA" id="ARBA00001970"/>
    </source>
</evidence>
<evidence type="ECO:0000256" key="25">
    <source>
        <dbReference type="SAM" id="MobiDB-lite"/>
    </source>
</evidence>
<evidence type="ECO:0000256" key="16">
    <source>
        <dbReference type="ARBA" id="ARBA00023002"/>
    </source>
</evidence>
<dbReference type="InterPro" id="IPR039261">
    <property type="entry name" value="FNR_nucleotide-bd"/>
</dbReference>
<evidence type="ECO:0000256" key="9">
    <source>
        <dbReference type="ARBA" id="ARBA00022630"/>
    </source>
</evidence>
<evidence type="ECO:0000256" key="15">
    <source>
        <dbReference type="ARBA" id="ARBA00022860"/>
    </source>
</evidence>
<evidence type="ECO:0000259" key="27">
    <source>
        <dbReference type="PROSITE" id="PS50902"/>
    </source>
</evidence>
<dbReference type="GO" id="GO:0046872">
    <property type="term" value="F:metal ion binding"/>
    <property type="evidence" value="ECO:0007669"/>
    <property type="project" value="UniProtKB-KW"/>
</dbReference>
<dbReference type="GO" id="GO:0043197">
    <property type="term" value="C:dendritic spine"/>
    <property type="evidence" value="ECO:0007669"/>
    <property type="project" value="UniProtKB-SubCell"/>
</dbReference>
<evidence type="ECO:0000259" key="26">
    <source>
        <dbReference type="PROSITE" id="PS50106"/>
    </source>
</evidence>
<dbReference type="Pfam" id="PF00667">
    <property type="entry name" value="FAD_binding_1"/>
    <property type="match status" value="1"/>
</dbReference>
<dbReference type="InterPro" id="IPR036034">
    <property type="entry name" value="PDZ_sf"/>
</dbReference>
<evidence type="ECO:0000256" key="8">
    <source>
        <dbReference type="ARBA" id="ARBA00022617"/>
    </source>
</evidence>
<keyword evidence="14" id="KW-0521">NADP</keyword>
<evidence type="ECO:0000256" key="19">
    <source>
        <dbReference type="ARBA" id="ARBA00029891"/>
    </source>
</evidence>
<dbReference type="InterPro" id="IPR023173">
    <property type="entry name" value="NADPH_Cyt_P450_Rdtase_alpha"/>
</dbReference>
<dbReference type="Gene3D" id="3.90.340.10">
    <property type="entry name" value="Nitric Oxide Synthase, Chain A, domain 1"/>
    <property type="match status" value="1"/>
</dbReference>
<dbReference type="InterPro" id="IPR044944">
    <property type="entry name" value="NOS_dom_3"/>
</dbReference>
<evidence type="ECO:0000256" key="10">
    <source>
        <dbReference type="ARBA" id="ARBA00022643"/>
    </source>
</evidence>
<dbReference type="GO" id="GO:0006809">
    <property type="term" value="P:nitric oxide biosynthetic process"/>
    <property type="evidence" value="ECO:0007669"/>
    <property type="project" value="InterPro"/>
</dbReference>
<dbReference type="InterPro" id="IPR017927">
    <property type="entry name" value="FAD-bd_FR_type"/>
</dbReference>
<dbReference type="InterPro" id="IPR050607">
    <property type="entry name" value="NOS"/>
</dbReference>
<evidence type="ECO:0000256" key="13">
    <source>
        <dbReference type="ARBA" id="ARBA00022843"/>
    </source>
</evidence>
<dbReference type="PRINTS" id="PR00369">
    <property type="entry name" value="FLAVODOXIN"/>
</dbReference>
<dbReference type="InterPro" id="IPR008254">
    <property type="entry name" value="Flavodoxin/NO_synth"/>
</dbReference>
<dbReference type="InterPro" id="IPR004030">
    <property type="entry name" value="NOS_N"/>
</dbReference>
<feature type="domain" description="PDZ" evidence="26">
    <location>
        <begin position="13"/>
        <end position="102"/>
    </location>
</feature>
<evidence type="ECO:0000256" key="22">
    <source>
        <dbReference type="ARBA" id="ARBA00032538"/>
    </source>
</evidence>
<dbReference type="FunFam" id="1.20.990.10:FF:000002">
    <property type="entry name" value="Nitric oxide synthase"/>
    <property type="match status" value="1"/>
</dbReference>
<dbReference type="GO" id="GO:0010181">
    <property type="term" value="F:FMN binding"/>
    <property type="evidence" value="ECO:0007669"/>
    <property type="project" value="InterPro"/>
</dbReference>
<dbReference type="Gene3D" id="2.30.42.10">
    <property type="match status" value="1"/>
</dbReference>
<dbReference type="InterPro" id="IPR044943">
    <property type="entry name" value="NOS_dom_1"/>
</dbReference>
<dbReference type="Gene3D" id="2.40.30.10">
    <property type="entry name" value="Translation factors"/>
    <property type="match status" value="1"/>
</dbReference>
<accession>A0A7G7LKB9</accession>
<dbReference type="InterPro" id="IPR017938">
    <property type="entry name" value="Riboflavin_synthase-like_b-brl"/>
</dbReference>
<dbReference type="InterPro" id="IPR001433">
    <property type="entry name" value="OxRdtase_FAD/NAD-bd"/>
</dbReference>
<reference evidence="29" key="1">
    <citation type="journal article" date="2020" name="Sci. Rep.">
        <title>The diversification and lineage-specific expansion of nitric oxide signaling in Placozoa: insights in the evolution of gaseous transmission.</title>
        <authorList>
            <person name="Moroz L.L."/>
            <person name="Romanova D.Y."/>
            <person name="Nikitin M.A."/>
            <person name="Sohn D."/>
            <person name="Kohn A.B."/>
            <person name="Neveu E."/>
            <person name="Varoqueaux F."/>
            <person name="Fasshauer D."/>
        </authorList>
    </citation>
    <scope>NUCLEOTIDE SEQUENCE</scope>
</reference>
<keyword evidence="16" id="KW-0560">Oxidoreductase</keyword>
<dbReference type="Gene3D" id="3.40.50.80">
    <property type="entry name" value="Nucleotide-binding domain of ferredoxin-NADP reductase (FNR) module"/>
    <property type="match status" value="1"/>
</dbReference>
<evidence type="ECO:0000256" key="24">
    <source>
        <dbReference type="ARBA" id="ARBA00035474"/>
    </source>
</evidence>
<dbReference type="Gene3D" id="1.20.990.10">
    <property type="entry name" value="NADPH-cytochrome p450 Reductase, Chain A, domain 3"/>
    <property type="match status" value="1"/>
</dbReference>
<dbReference type="Pfam" id="PF02898">
    <property type="entry name" value="NO_synthase"/>
    <property type="match status" value="1"/>
</dbReference>
<evidence type="ECO:0000313" key="29">
    <source>
        <dbReference type="EMBL" id="QNG40936.1"/>
    </source>
</evidence>
<evidence type="ECO:0000256" key="12">
    <source>
        <dbReference type="ARBA" id="ARBA00022827"/>
    </source>
</evidence>
<dbReference type="SUPFAM" id="SSF56512">
    <property type="entry name" value="Nitric oxide (NO) synthase oxygenase domain"/>
    <property type="match status" value="1"/>
</dbReference>
<comment type="cofactor">
    <cofactor evidence="2">
        <name>heme b</name>
        <dbReference type="ChEBI" id="CHEBI:60344"/>
    </cofactor>
</comment>
<dbReference type="InterPro" id="IPR044940">
    <property type="entry name" value="NOS_dom_2"/>
</dbReference>
<protein>
    <recommendedName>
        <fullName evidence="23">Nitric oxide synthase 1</fullName>
        <ecNumber evidence="7">1.14.13.39</ecNumber>
    </recommendedName>
    <alternativeName>
        <fullName evidence="18">Constitutive NOS</fullName>
    </alternativeName>
    <alternativeName>
        <fullName evidence="20">NC-NOS</fullName>
    </alternativeName>
    <alternativeName>
        <fullName evidence="19">NOS type I</fullName>
    </alternativeName>
    <alternativeName>
        <fullName evidence="21">Neuronal NOS</fullName>
    </alternativeName>
    <alternativeName>
        <fullName evidence="24">Nitric oxide synthase, brain</fullName>
    </alternativeName>
    <alternativeName>
        <fullName evidence="22">Peptidyl-cysteine S-nitrosylase NOS1</fullName>
    </alternativeName>
</protein>
<evidence type="ECO:0000256" key="7">
    <source>
        <dbReference type="ARBA" id="ARBA00012989"/>
    </source>
</evidence>
<dbReference type="Pfam" id="PF00175">
    <property type="entry name" value="NAD_binding_1"/>
    <property type="match status" value="1"/>
</dbReference>
<dbReference type="InterPro" id="IPR003097">
    <property type="entry name" value="CysJ-like_FAD-binding"/>
</dbReference>
<keyword evidence="11" id="KW-0479">Metal-binding</keyword>
<keyword evidence="17" id="KW-0408">Iron</keyword>
<evidence type="ECO:0000259" key="28">
    <source>
        <dbReference type="PROSITE" id="PS51384"/>
    </source>
</evidence>
<dbReference type="GO" id="GO:0005516">
    <property type="term" value="F:calmodulin binding"/>
    <property type="evidence" value="ECO:0007669"/>
    <property type="project" value="UniProtKB-KW"/>
</dbReference>
<dbReference type="Gene3D" id="3.40.50.360">
    <property type="match status" value="1"/>
</dbReference>
<dbReference type="InterPro" id="IPR036119">
    <property type="entry name" value="NOS_N_sf"/>
</dbReference>
<dbReference type="PRINTS" id="PR00371">
    <property type="entry name" value="FPNCR"/>
</dbReference>
<keyword evidence="10" id="KW-0288">FMN</keyword>
<evidence type="ECO:0000256" key="3">
    <source>
        <dbReference type="ARBA" id="ARBA00001974"/>
    </source>
</evidence>
<dbReference type="PROSITE" id="PS60001">
    <property type="entry name" value="NOS"/>
    <property type="match status" value="1"/>
</dbReference>
<evidence type="ECO:0000256" key="6">
    <source>
        <dbReference type="ARBA" id="ARBA00006267"/>
    </source>
</evidence>
<keyword evidence="13" id="KW-0832">Ubl conjugation</keyword>
<evidence type="ECO:0000256" key="14">
    <source>
        <dbReference type="ARBA" id="ARBA00022857"/>
    </source>
</evidence>
<dbReference type="GO" id="GO:0042383">
    <property type="term" value="C:sarcolemma"/>
    <property type="evidence" value="ECO:0007669"/>
    <property type="project" value="UniProtKB-SubCell"/>
</dbReference>
<dbReference type="GO" id="GO:0004517">
    <property type="term" value="F:nitric-oxide synthase activity"/>
    <property type="evidence" value="ECO:0007669"/>
    <property type="project" value="UniProtKB-EC"/>
</dbReference>
<dbReference type="InterPro" id="IPR029039">
    <property type="entry name" value="Flavoprotein-like_sf"/>
</dbReference>
<feature type="region of interest" description="Disordered" evidence="25">
    <location>
        <begin position="1254"/>
        <end position="1290"/>
    </location>
</feature>
<evidence type="ECO:0000256" key="18">
    <source>
        <dbReference type="ARBA" id="ARBA00029794"/>
    </source>
</evidence>
<evidence type="ECO:0000256" key="23">
    <source>
        <dbReference type="ARBA" id="ARBA00035211"/>
    </source>
</evidence>
<dbReference type="InterPro" id="IPR001478">
    <property type="entry name" value="PDZ"/>
</dbReference>
<dbReference type="SMART" id="SM00228">
    <property type="entry name" value="PDZ"/>
    <property type="match status" value="1"/>
</dbReference>
<proteinExistence type="evidence at transcript level"/>
<keyword evidence="12" id="KW-0274">FAD</keyword>
<comment type="cofactor">
    <cofactor evidence="1">
        <name>FMN</name>
        <dbReference type="ChEBI" id="CHEBI:58210"/>
    </cofactor>
</comment>
<dbReference type="InterPro" id="IPR001709">
    <property type="entry name" value="Flavoprot_Pyr_Nucl_cyt_Rdtase"/>
</dbReference>
<feature type="domain" description="FAD-binding FR-type" evidence="28">
    <location>
        <begin position="956"/>
        <end position="1200"/>
    </location>
</feature>
<dbReference type="PANTHER" id="PTHR43410">
    <property type="entry name" value="NITRIC OXIDE SYNTHASE OXYGENASE"/>
    <property type="match status" value="1"/>
</dbReference>
<dbReference type="EMBL" id="MT678091">
    <property type="protein sequence ID" value="QNG40936.1"/>
    <property type="molecule type" value="mRNA"/>
</dbReference>
<dbReference type="Gene3D" id="3.90.1230.10">
    <property type="entry name" value="Nitric Oxide Synthase, Chain A, domain 3"/>
    <property type="match status" value="1"/>
</dbReference>
<evidence type="ECO:0000256" key="20">
    <source>
        <dbReference type="ARBA" id="ARBA00031302"/>
    </source>
</evidence>
<keyword evidence="9" id="KW-0285">Flavoprotein</keyword>
<dbReference type="CDD" id="cd00795">
    <property type="entry name" value="NOS_oxygenase_euk"/>
    <property type="match status" value="1"/>
</dbReference>
<dbReference type="SUPFAM" id="SSF52343">
    <property type="entry name" value="Ferredoxin reductase-like, C-terminal NADP-linked domain"/>
    <property type="match status" value="1"/>
</dbReference>
<organism evidence="29">
    <name type="scientific">Placozoa sp. H4</name>
    <dbReference type="NCBI Taxonomy" id="1034858"/>
    <lineage>
        <taxon>Eukaryota</taxon>
        <taxon>Metazoa</taxon>
        <taxon>Placozoa</taxon>
    </lineage>
</organism>
<evidence type="ECO:0000256" key="17">
    <source>
        <dbReference type="ARBA" id="ARBA00023004"/>
    </source>
</evidence>
<dbReference type="Pfam" id="PF00258">
    <property type="entry name" value="Flavodoxin_1"/>
    <property type="match status" value="1"/>
</dbReference>
<comment type="cofactor">
    <cofactor evidence="3">
        <name>FAD</name>
        <dbReference type="ChEBI" id="CHEBI:57692"/>
    </cofactor>
</comment>
<name>A0A7G7LKB9_9METZ</name>
<evidence type="ECO:0000256" key="4">
    <source>
        <dbReference type="ARBA" id="ARBA00004468"/>
    </source>
</evidence>
<dbReference type="Gene3D" id="3.90.440.10">
    <property type="entry name" value="Nitric Oxide Synthase,Heme Domain,Chain A domain 2"/>
    <property type="match status" value="1"/>
</dbReference>
<dbReference type="PROSITE" id="PS51384">
    <property type="entry name" value="FAD_FR"/>
    <property type="match status" value="1"/>
</dbReference>
<evidence type="ECO:0000256" key="1">
    <source>
        <dbReference type="ARBA" id="ARBA00001917"/>
    </source>
</evidence>
<feature type="domain" description="Flavodoxin-like" evidence="27">
    <location>
        <begin position="732"/>
        <end position="899"/>
    </location>
</feature>
<dbReference type="SUPFAM" id="SSF63380">
    <property type="entry name" value="Riboflavin synthase domain-like"/>
    <property type="match status" value="1"/>
</dbReference>
<dbReference type="PANTHER" id="PTHR43410:SF1">
    <property type="entry name" value="NITRIC OXIDE SYNTHASE"/>
    <property type="match status" value="1"/>
</dbReference>
<keyword evidence="8" id="KW-0349">Heme</keyword>
<dbReference type="PROSITE" id="PS50902">
    <property type="entry name" value="FLAVODOXIN_LIKE"/>
    <property type="match status" value="1"/>
</dbReference>